<dbReference type="EMBL" id="JBEPSM010000005">
    <property type="protein sequence ID" value="MET4636557.1"/>
    <property type="molecule type" value="Genomic_DNA"/>
</dbReference>
<gene>
    <name evidence="1" type="ORF">ABIE08_004520</name>
</gene>
<sequence length="318" mass="35636">MILAPGYSTLAGMYSLAKGLIRQRVSERARQVRREKGRIEGVDLDYNIEIAAQFLLYDLFYLSLDEDGQSLVVLRHDGTLAPIALSLFYNTQVGAWSAGEALRKEAASSKSDEIFVRPEGVFGLQSMRSAYWHDAFVSTEVFSRPKEVPVFHAVREALNTAPIINWEIGCISTKALESLARSTEALKQAAAGLSEIGVRTGTRWLDVGRNDGRDRNMYAQLAMYRPFDGCPILMPNSWVSKFYLEIDGKEESPSSARSPVPPKEAILALKAKDPSLTKEEVKELLHPEMSWRQFDIHWRLAAEMDPGIKRPGRRSSKS</sequence>
<proteinExistence type="predicted"/>
<reference evidence="1 2" key="1">
    <citation type="submission" date="2024-06" db="EMBL/GenBank/DDBJ databases">
        <title>Sorghum-associated microbial communities from plants grown in Nebraska, USA.</title>
        <authorList>
            <person name="Schachtman D."/>
        </authorList>
    </citation>
    <scope>NUCLEOTIDE SEQUENCE [LARGE SCALE GENOMIC DNA]</scope>
    <source>
        <strain evidence="1 2">3207</strain>
    </source>
</reference>
<evidence type="ECO:0000313" key="1">
    <source>
        <dbReference type="EMBL" id="MET4636557.1"/>
    </source>
</evidence>
<name>A0ABV2R5I9_9HYPH</name>
<dbReference type="RefSeq" id="WP_354554243.1">
    <property type="nucleotide sequence ID" value="NZ_JBEPSM010000005.1"/>
</dbReference>
<keyword evidence="2" id="KW-1185">Reference proteome</keyword>
<comment type="caution">
    <text evidence="1">The sequence shown here is derived from an EMBL/GenBank/DDBJ whole genome shotgun (WGS) entry which is preliminary data.</text>
</comment>
<accession>A0ABV2R5I9</accession>
<dbReference type="Proteomes" id="UP001549321">
    <property type="component" value="Unassembled WGS sequence"/>
</dbReference>
<organism evidence="1 2">
    <name type="scientific">Kaistia defluvii</name>
    <dbReference type="NCBI Taxonomy" id="410841"/>
    <lineage>
        <taxon>Bacteria</taxon>
        <taxon>Pseudomonadati</taxon>
        <taxon>Pseudomonadota</taxon>
        <taxon>Alphaproteobacteria</taxon>
        <taxon>Hyphomicrobiales</taxon>
        <taxon>Kaistiaceae</taxon>
        <taxon>Kaistia</taxon>
    </lineage>
</organism>
<protein>
    <submittedName>
        <fullName evidence="1">Uncharacterized protein</fullName>
    </submittedName>
</protein>
<evidence type="ECO:0000313" key="2">
    <source>
        <dbReference type="Proteomes" id="UP001549321"/>
    </source>
</evidence>